<protein>
    <submittedName>
        <fullName evidence="2">Uncharacterized protein</fullName>
    </submittedName>
</protein>
<evidence type="ECO:0000313" key="3">
    <source>
        <dbReference type="Proteomes" id="UP001403094"/>
    </source>
</evidence>
<organism evidence="2 3">
    <name type="scientific">Streptomyces cheonanensis</name>
    <dbReference type="NCBI Taxonomy" id="312720"/>
    <lineage>
        <taxon>Bacteria</taxon>
        <taxon>Bacillati</taxon>
        <taxon>Actinomycetota</taxon>
        <taxon>Actinomycetes</taxon>
        <taxon>Kitasatosporales</taxon>
        <taxon>Streptomycetaceae</taxon>
        <taxon>Streptomyces</taxon>
    </lineage>
</organism>
<reference evidence="2 3" key="1">
    <citation type="journal article" date="2019" name="Int. J. Syst. Evol. Microbiol.">
        <title>The Global Catalogue of Microorganisms (GCM) 10K type strain sequencing project: providing services to taxonomists for standard genome sequencing and annotation.</title>
        <authorList>
            <consortium name="The Broad Institute Genomics Platform"/>
            <consortium name="The Broad Institute Genome Sequencing Center for Infectious Disease"/>
            <person name="Wu L."/>
            <person name="Ma J."/>
        </authorList>
    </citation>
    <scope>NUCLEOTIDE SEQUENCE [LARGE SCALE GENOMIC DNA]</scope>
    <source>
        <strain evidence="2 3">JCM 14549</strain>
    </source>
</reference>
<gene>
    <name evidence="2" type="ORF">GCM10009757_05550</name>
</gene>
<feature type="compositionally biased region" description="Basic residues" evidence="1">
    <location>
        <begin position="69"/>
        <end position="80"/>
    </location>
</feature>
<feature type="compositionally biased region" description="Gly residues" evidence="1">
    <location>
        <begin position="51"/>
        <end position="65"/>
    </location>
</feature>
<sequence length="80" mass="7899">MQDGGVGDGQAERAPGGHRRPDGGGGAVGELLRGEIGGHGSFVSADDRGDGSGGRVRGGGNGGVGRARAQTKKRYVMTPP</sequence>
<dbReference type="EMBL" id="BAAANQ010000001">
    <property type="protein sequence ID" value="GAA2042258.1"/>
    <property type="molecule type" value="Genomic_DNA"/>
</dbReference>
<evidence type="ECO:0000256" key="1">
    <source>
        <dbReference type="SAM" id="MobiDB-lite"/>
    </source>
</evidence>
<accession>A0ABN2USN7</accession>
<proteinExistence type="predicted"/>
<dbReference type="Proteomes" id="UP001403094">
    <property type="component" value="Unassembled WGS sequence"/>
</dbReference>
<keyword evidence="3" id="KW-1185">Reference proteome</keyword>
<feature type="region of interest" description="Disordered" evidence="1">
    <location>
        <begin position="1"/>
        <end position="80"/>
    </location>
</feature>
<comment type="caution">
    <text evidence="2">The sequence shown here is derived from an EMBL/GenBank/DDBJ whole genome shotgun (WGS) entry which is preliminary data.</text>
</comment>
<evidence type="ECO:0000313" key="2">
    <source>
        <dbReference type="EMBL" id="GAA2042258.1"/>
    </source>
</evidence>
<name>A0ABN2USN7_9ACTN</name>